<dbReference type="GO" id="GO:0051087">
    <property type="term" value="F:protein-folding chaperone binding"/>
    <property type="evidence" value="ECO:0007669"/>
    <property type="project" value="InterPro"/>
</dbReference>
<comment type="subunit">
    <text evidence="3 10">Homodimer.</text>
</comment>
<evidence type="ECO:0000256" key="12">
    <source>
        <dbReference type="RuleBase" id="RU004478"/>
    </source>
</evidence>
<evidence type="ECO:0000256" key="4">
    <source>
        <dbReference type="ARBA" id="ARBA00022490"/>
    </source>
</evidence>
<evidence type="ECO:0000256" key="2">
    <source>
        <dbReference type="ARBA" id="ARBA00009054"/>
    </source>
</evidence>
<dbReference type="GO" id="GO:0051082">
    <property type="term" value="F:unfolded protein binding"/>
    <property type="evidence" value="ECO:0007669"/>
    <property type="project" value="TreeGrafter"/>
</dbReference>
<dbReference type="CDD" id="cd00446">
    <property type="entry name" value="GrpE"/>
    <property type="match status" value="1"/>
</dbReference>
<dbReference type="PANTHER" id="PTHR21237:SF23">
    <property type="entry name" value="GRPE PROTEIN HOMOLOG, MITOCHONDRIAL"/>
    <property type="match status" value="1"/>
</dbReference>
<sequence length="209" mass="24678">MKEKFLSPLLSITNGMKIIYMDNFMEKNKNKEKKIEKENTKNIENKNEKIKKIKNKKLIKKLKKKLKKKKEKIKDIQLRTQAEIENINRRNNQNIEKIHKFALEKFINELLPVVDNLERTLKANKKNNKKLQPIMKGIKLTLKSLFDVMSKFGVKNISERNVLFNPKIHQAIIMEKSDEIETNKIIKIMQPGYILNGRLLRPAMVIVSK</sequence>
<dbReference type="Proteomes" id="UP000256856">
    <property type="component" value="Chromosome"/>
</dbReference>
<dbReference type="GO" id="GO:0042803">
    <property type="term" value="F:protein homodimerization activity"/>
    <property type="evidence" value="ECO:0007669"/>
    <property type="project" value="InterPro"/>
</dbReference>
<evidence type="ECO:0000256" key="9">
    <source>
        <dbReference type="ARBA" id="ARBA00076414"/>
    </source>
</evidence>
<evidence type="ECO:0000256" key="7">
    <source>
        <dbReference type="ARBA" id="ARBA00053401"/>
    </source>
</evidence>
<evidence type="ECO:0000256" key="8">
    <source>
        <dbReference type="ARBA" id="ARBA00072274"/>
    </source>
</evidence>
<comment type="subcellular location">
    <subcellularLocation>
        <location evidence="1 10">Cytoplasm</location>
    </subcellularLocation>
</comment>
<evidence type="ECO:0000256" key="13">
    <source>
        <dbReference type="SAM" id="Coils"/>
    </source>
</evidence>
<dbReference type="PANTHER" id="PTHR21237">
    <property type="entry name" value="GRPE PROTEIN"/>
    <property type="match status" value="1"/>
</dbReference>
<feature type="coiled-coil region" evidence="13">
    <location>
        <begin position="21"/>
        <end position="79"/>
    </location>
</feature>
<dbReference type="HAMAP" id="MF_01151">
    <property type="entry name" value="GrpE"/>
    <property type="match status" value="1"/>
</dbReference>
<dbReference type="InterPro" id="IPR013805">
    <property type="entry name" value="GrpE_CC"/>
</dbReference>
<dbReference type="Gene3D" id="2.30.22.10">
    <property type="entry name" value="Head domain of nucleotide exchange factor GrpE"/>
    <property type="match status" value="1"/>
</dbReference>
<dbReference type="EMBL" id="CP028374">
    <property type="protein sequence ID" value="AXN02212.1"/>
    <property type="molecule type" value="Genomic_DNA"/>
</dbReference>
<protein>
    <recommendedName>
        <fullName evidence="8 10">Protein GrpE</fullName>
    </recommendedName>
    <alternativeName>
        <fullName evidence="9 10">HSP-70 cofactor</fullName>
    </alternativeName>
</protein>
<dbReference type="PRINTS" id="PR00773">
    <property type="entry name" value="GRPEPROTEIN"/>
</dbReference>
<accession>A0A346DZQ7</accession>
<comment type="function">
    <text evidence="7 10 11">Participates actively in the response to hyperosmotic and heat shock by preventing the aggregation of stress-denatured proteins, in association with DnaK and GrpE. It is the nucleotide exchange factor for DnaK and may function as a thermosensor. Unfolded proteins bind initially to DnaJ; upon interaction with the DnaJ-bound protein, DnaK hydrolyzes its bound ATP, resulting in the formation of a stable complex. GrpE releases ADP from DnaK; ATP binding to DnaK triggers the release of the substrate protein, thus completing the reaction cycle. Several rounds of ATP-dependent interactions between DnaJ, DnaK and GrpE are required for fully efficient folding.</text>
</comment>
<keyword evidence="6 10" id="KW-0143">Chaperone</keyword>
<evidence type="ECO:0000256" key="11">
    <source>
        <dbReference type="RuleBase" id="RU000639"/>
    </source>
</evidence>
<dbReference type="AlphaFoldDB" id="A0A346DZQ7"/>
<dbReference type="Gene3D" id="3.90.20.20">
    <property type="match status" value="1"/>
</dbReference>
<reference evidence="14 15" key="1">
    <citation type="submission" date="2018-03" db="EMBL/GenBank/DDBJ databases">
        <title>A parallel universe: an anciently diverged bacterial symbiosis in a Hawaiian planthopper (Hemiptera: Cixiidae) reveals rearranged nutritional responsibilities.</title>
        <authorList>
            <person name="Bennett G."/>
            <person name="Mao M."/>
        </authorList>
    </citation>
    <scope>NUCLEOTIDE SEQUENCE [LARGE SCALE GENOMIC DNA]</scope>
    <source>
        <strain evidence="14 15">OLIH</strain>
    </source>
</reference>
<proteinExistence type="inferred from homology"/>
<dbReference type="KEGG" id="ppet:C9I82_246"/>
<evidence type="ECO:0000313" key="15">
    <source>
        <dbReference type="Proteomes" id="UP000256856"/>
    </source>
</evidence>
<dbReference type="GO" id="GO:0005829">
    <property type="term" value="C:cytosol"/>
    <property type="evidence" value="ECO:0007669"/>
    <property type="project" value="TreeGrafter"/>
</dbReference>
<evidence type="ECO:0000256" key="6">
    <source>
        <dbReference type="ARBA" id="ARBA00023186"/>
    </source>
</evidence>
<keyword evidence="15" id="KW-1185">Reference proteome</keyword>
<dbReference type="Pfam" id="PF01025">
    <property type="entry name" value="GrpE"/>
    <property type="match status" value="1"/>
</dbReference>
<dbReference type="SUPFAM" id="SSF51064">
    <property type="entry name" value="Head domain of nucleotide exchange factor GrpE"/>
    <property type="match status" value="1"/>
</dbReference>
<dbReference type="SUPFAM" id="SSF58014">
    <property type="entry name" value="Coiled-coil domain of nucleotide exchange factor GrpE"/>
    <property type="match status" value="1"/>
</dbReference>
<evidence type="ECO:0000256" key="5">
    <source>
        <dbReference type="ARBA" id="ARBA00023016"/>
    </source>
</evidence>
<organism evidence="14 15">
    <name type="scientific">Candidatus Purcelliella pentastirinorum</name>
    <dbReference type="NCBI Taxonomy" id="472834"/>
    <lineage>
        <taxon>Bacteria</taxon>
        <taxon>Pseudomonadati</taxon>
        <taxon>Pseudomonadota</taxon>
        <taxon>Gammaproteobacteria</taxon>
        <taxon>Enterobacterales</taxon>
        <taxon>Enterobacteriaceae</taxon>
        <taxon>Candidatus Purcelliella</taxon>
    </lineage>
</organism>
<dbReference type="NCBIfam" id="NF010748">
    <property type="entry name" value="PRK14150.1"/>
    <property type="match status" value="1"/>
</dbReference>
<dbReference type="InterPro" id="IPR000740">
    <property type="entry name" value="GrpE"/>
</dbReference>
<evidence type="ECO:0000256" key="10">
    <source>
        <dbReference type="HAMAP-Rule" id="MF_01151"/>
    </source>
</evidence>
<keyword evidence="13" id="KW-0175">Coiled coil</keyword>
<evidence type="ECO:0000313" key="14">
    <source>
        <dbReference type="EMBL" id="AXN02212.1"/>
    </source>
</evidence>
<dbReference type="InterPro" id="IPR009012">
    <property type="entry name" value="GrpE_head"/>
</dbReference>
<comment type="similarity">
    <text evidence="2 10 12">Belongs to the GrpE family.</text>
</comment>
<dbReference type="GO" id="GO:0000774">
    <property type="term" value="F:adenyl-nucleotide exchange factor activity"/>
    <property type="evidence" value="ECO:0007669"/>
    <property type="project" value="InterPro"/>
</dbReference>
<keyword evidence="4 10" id="KW-0963">Cytoplasm</keyword>
<evidence type="ECO:0000256" key="3">
    <source>
        <dbReference type="ARBA" id="ARBA00011738"/>
    </source>
</evidence>
<dbReference type="GO" id="GO:0006457">
    <property type="term" value="P:protein folding"/>
    <property type="evidence" value="ECO:0007669"/>
    <property type="project" value="InterPro"/>
</dbReference>
<gene>
    <name evidence="10" type="primary">grpE</name>
    <name evidence="14" type="ORF">C9I82_246</name>
</gene>
<dbReference type="FunFam" id="2.30.22.10:FF:000001">
    <property type="entry name" value="Protein GrpE"/>
    <property type="match status" value="1"/>
</dbReference>
<dbReference type="RefSeq" id="WP_274371992.1">
    <property type="nucleotide sequence ID" value="NZ_CP110499.1"/>
</dbReference>
<keyword evidence="5 10" id="KW-0346">Stress response</keyword>
<name>A0A346DZQ7_9ENTR</name>
<dbReference type="PROSITE" id="PS01071">
    <property type="entry name" value="GRPE"/>
    <property type="match status" value="1"/>
</dbReference>
<evidence type="ECO:0000256" key="1">
    <source>
        <dbReference type="ARBA" id="ARBA00004496"/>
    </source>
</evidence>